<keyword evidence="3" id="KW-1185">Reference proteome</keyword>
<comment type="caution">
    <text evidence="2">The sequence shown here is derived from an EMBL/GenBank/DDBJ whole genome shotgun (WGS) entry which is preliminary data.</text>
</comment>
<reference evidence="2" key="1">
    <citation type="journal article" date="2023" name="Mol. Phylogenet. Evol.">
        <title>Genome-scale phylogeny and comparative genomics of the fungal order Sordariales.</title>
        <authorList>
            <person name="Hensen N."/>
            <person name="Bonometti L."/>
            <person name="Westerberg I."/>
            <person name="Brannstrom I.O."/>
            <person name="Guillou S."/>
            <person name="Cros-Aarteil S."/>
            <person name="Calhoun S."/>
            <person name="Haridas S."/>
            <person name="Kuo A."/>
            <person name="Mondo S."/>
            <person name="Pangilinan J."/>
            <person name="Riley R."/>
            <person name="LaButti K."/>
            <person name="Andreopoulos B."/>
            <person name="Lipzen A."/>
            <person name="Chen C."/>
            <person name="Yan M."/>
            <person name="Daum C."/>
            <person name="Ng V."/>
            <person name="Clum A."/>
            <person name="Steindorff A."/>
            <person name="Ohm R.A."/>
            <person name="Martin F."/>
            <person name="Silar P."/>
            <person name="Natvig D.O."/>
            <person name="Lalanne C."/>
            <person name="Gautier V."/>
            <person name="Ament-Velasquez S.L."/>
            <person name="Kruys A."/>
            <person name="Hutchinson M.I."/>
            <person name="Powell A.J."/>
            <person name="Barry K."/>
            <person name="Miller A.N."/>
            <person name="Grigoriev I.V."/>
            <person name="Debuchy R."/>
            <person name="Gladieux P."/>
            <person name="Hiltunen Thoren M."/>
            <person name="Johannesson H."/>
        </authorList>
    </citation>
    <scope>NUCLEOTIDE SEQUENCE</scope>
    <source>
        <strain evidence="2">PSN243</strain>
    </source>
</reference>
<sequence>MPRTQLLWCGLLSSAMVGFLQLVPVWNPYIRAKFELLTPRYQNIADPNPFSANATNYNRQYLPGGSLQSIRKSGSRRKAQHPYQVPECKPLESSRSISDTLPPLAKPLQHCHHLLPATPQRARHATIPQRGKLSASPTRAKIPTLFVTLRIGGINASPIPLFPPQKVCIMIYRVFPILPQLS</sequence>
<reference evidence="2" key="2">
    <citation type="submission" date="2023-05" db="EMBL/GenBank/DDBJ databases">
        <authorList>
            <consortium name="Lawrence Berkeley National Laboratory"/>
            <person name="Steindorff A."/>
            <person name="Hensen N."/>
            <person name="Bonometti L."/>
            <person name="Westerberg I."/>
            <person name="Brannstrom I.O."/>
            <person name="Guillou S."/>
            <person name="Cros-Aarteil S."/>
            <person name="Calhoun S."/>
            <person name="Haridas S."/>
            <person name="Kuo A."/>
            <person name="Mondo S."/>
            <person name="Pangilinan J."/>
            <person name="Riley R."/>
            <person name="Labutti K."/>
            <person name="Andreopoulos B."/>
            <person name="Lipzen A."/>
            <person name="Chen C."/>
            <person name="Yanf M."/>
            <person name="Daum C."/>
            <person name="Ng V."/>
            <person name="Clum A."/>
            <person name="Ohm R."/>
            <person name="Martin F."/>
            <person name="Silar P."/>
            <person name="Natvig D."/>
            <person name="Lalanne C."/>
            <person name="Gautier V."/>
            <person name="Ament-Velasquez S.L."/>
            <person name="Kruys A."/>
            <person name="Hutchinson M.I."/>
            <person name="Powell A.J."/>
            <person name="Barry K."/>
            <person name="Miller A.N."/>
            <person name="Grigoriev I.V."/>
            <person name="Debuchy R."/>
            <person name="Gladieux P."/>
            <person name="Thoren M.H."/>
            <person name="Johannesson H."/>
        </authorList>
    </citation>
    <scope>NUCLEOTIDE SEQUENCE</scope>
    <source>
        <strain evidence="2">PSN243</strain>
    </source>
</reference>
<feature type="region of interest" description="Disordered" evidence="1">
    <location>
        <begin position="66"/>
        <end position="85"/>
    </location>
</feature>
<protein>
    <submittedName>
        <fullName evidence="2">Uncharacterized protein</fullName>
    </submittedName>
</protein>
<gene>
    <name evidence="2" type="ORF">QBC34DRAFT_494843</name>
</gene>
<dbReference type="Proteomes" id="UP001321760">
    <property type="component" value="Unassembled WGS sequence"/>
</dbReference>
<evidence type="ECO:0000256" key="1">
    <source>
        <dbReference type="SAM" id="MobiDB-lite"/>
    </source>
</evidence>
<name>A0AAV9GKP3_9PEZI</name>
<accession>A0AAV9GKP3</accession>
<dbReference type="EMBL" id="MU865939">
    <property type="protein sequence ID" value="KAK4449108.1"/>
    <property type="molecule type" value="Genomic_DNA"/>
</dbReference>
<evidence type="ECO:0000313" key="2">
    <source>
        <dbReference type="EMBL" id="KAK4449108.1"/>
    </source>
</evidence>
<evidence type="ECO:0000313" key="3">
    <source>
        <dbReference type="Proteomes" id="UP001321760"/>
    </source>
</evidence>
<organism evidence="2 3">
    <name type="scientific">Podospora aff. communis PSN243</name>
    <dbReference type="NCBI Taxonomy" id="3040156"/>
    <lineage>
        <taxon>Eukaryota</taxon>
        <taxon>Fungi</taxon>
        <taxon>Dikarya</taxon>
        <taxon>Ascomycota</taxon>
        <taxon>Pezizomycotina</taxon>
        <taxon>Sordariomycetes</taxon>
        <taxon>Sordariomycetidae</taxon>
        <taxon>Sordariales</taxon>
        <taxon>Podosporaceae</taxon>
        <taxon>Podospora</taxon>
    </lineage>
</organism>
<proteinExistence type="predicted"/>
<dbReference type="AlphaFoldDB" id="A0AAV9GKP3"/>